<reference evidence="3" key="3">
    <citation type="journal article" date="2008" name="Nucleic Acids Res.">
        <title>The rice annotation project database (RAP-DB): 2008 update.</title>
        <authorList>
            <consortium name="The rice annotation project (RAP)"/>
        </authorList>
    </citation>
    <scope>GENOME REANNOTATION</scope>
    <source>
        <strain evidence="3">cv. Nipponbare</strain>
    </source>
</reference>
<organism evidence="1 3">
    <name type="scientific">Oryza sativa subsp. japonica</name>
    <name type="common">Rice</name>
    <dbReference type="NCBI Taxonomy" id="39947"/>
    <lineage>
        <taxon>Eukaryota</taxon>
        <taxon>Viridiplantae</taxon>
        <taxon>Streptophyta</taxon>
        <taxon>Embryophyta</taxon>
        <taxon>Tracheophyta</taxon>
        <taxon>Spermatophyta</taxon>
        <taxon>Magnoliopsida</taxon>
        <taxon>Liliopsida</taxon>
        <taxon>Poales</taxon>
        <taxon>Poaceae</taxon>
        <taxon>BOP clade</taxon>
        <taxon>Oryzoideae</taxon>
        <taxon>Oryzeae</taxon>
        <taxon>Oryzinae</taxon>
        <taxon>Oryza</taxon>
        <taxon>Oryza sativa</taxon>
    </lineage>
</organism>
<accession>Q7X8E3</accession>
<evidence type="ECO:0000313" key="3">
    <source>
        <dbReference type="Proteomes" id="UP000000763"/>
    </source>
</evidence>
<proteinExistence type="predicted"/>
<evidence type="ECO:0000313" key="2">
    <source>
        <dbReference type="EMBL" id="CAD40140.2"/>
    </source>
</evidence>
<gene>
    <name evidence="1" type="ORF">OSJNBb0012A12.5</name>
    <name evidence="2" type="ORF">OSJNBb0069N01.25</name>
</gene>
<name>Q7X8E3_ORYSJ</name>
<dbReference type="AlphaFoldDB" id="Q7X8E3"/>
<evidence type="ECO:0000313" key="1">
    <source>
        <dbReference type="EMBL" id="CAD40097.1"/>
    </source>
</evidence>
<dbReference type="Proteomes" id="UP000000763">
    <property type="component" value="Chromosome 4"/>
</dbReference>
<sequence length="102" mass="11095">MGRLAIAGLMGRKGFLGPRGGELVKAKSSYFGRQSSPCTLRLRRLWPGSSALAGANLSRRSHPPSADSLRLAPFLFHSLRHGFRQVWLKGLMPSANTFCTGL</sequence>
<protein>
    <submittedName>
        <fullName evidence="1">OSJNBb0012A12.5 protein</fullName>
    </submittedName>
    <submittedName>
        <fullName evidence="2">OSJNBb0069N01.25 protein</fullName>
    </submittedName>
</protein>
<dbReference type="EMBL" id="AL731618">
    <property type="protein sequence ID" value="CAD40097.1"/>
    <property type="molecule type" value="Genomic_DNA"/>
</dbReference>
<reference evidence="1" key="1">
    <citation type="journal article" date="2002" name="Nature">
        <title>Sequence and analysis of rice chromosome 4.</title>
        <authorList>
            <person name="Feng Q."/>
            <person name="Zhang Y."/>
            <person name="Hao P."/>
            <person name="Wang S."/>
            <person name="Fu G."/>
            <person name="Huang Y."/>
            <person name="Li Y."/>
            <person name="Zhu J."/>
            <person name="Liu Y."/>
            <person name="Hu X."/>
            <person name="Jia P."/>
            <person name="Zhang Y."/>
            <person name="Zhao Q."/>
            <person name="Ying K."/>
            <person name="Yu S."/>
            <person name="Tang Y."/>
            <person name="Weng Q."/>
            <person name="Zhang L."/>
            <person name="Lu Y."/>
            <person name="Mu J."/>
            <person name="Lu Y."/>
            <person name="Zhang L.S."/>
            <person name="Yu Z."/>
            <person name="Fan D."/>
            <person name="Liu X."/>
            <person name="Lu T."/>
            <person name="Li C."/>
            <person name="Wu Y."/>
            <person name="Sun T."/>
            <person name="Lei H."/>
            <person name="Li T."/>
            <person name="Hu H."/>
            <person name="Guan J."/>
            <person name="Wu M."/>
            <person name="Zhang R."/>
            <person name="Zhou B."/>
            <person name="Chen Z."/>
            <person name="Chen L."/>
            <person name="Jin Z."/>
            <person name="Wang R."/>
            <person name="Yin H."/>
            <person name="Cai Z."/>
            <person name="Ren S."/>
            <person name="Lv G."/>
            <person name="Gu W."/>
            <person name="Zhu G."/>
            <person name="Tu Y."/>
            <person name="Jia J."/>
            <person name="Zhang Y."/>
            <person name="Chen J."/>
            <person name="Kang H."/>
            <person name="Chen X."/>
            <person name="Shao C."/>
            <person name="Sun Y."/>
            <person name="Hu Q."/>
            <person name="Zhang X."/>
            <person name="Zhang W."/>
            <person name="Wang L."/>
            <person name="Ding C."/>
            <person name="Sheng H."/>
            <person name="Gu J."/>
            <person name="Chen S."/>
            <person name="Ni L."/>
            <person name="Zhu F."/>
            <person name="Chen W."/>
            <person name="Lan L."/>
            <person name="Lai Y."/>
            <person name="Cheng Z."/>
            <person name="Gu M."/>
            <person name="Jiang J."/>
            <person name="Li J."/>
            <person name="Hong G."/>
            <person name="Xue Y."/>
            <person name="Han B."/>
        </authorList>
    </citation>
    <scope>NUCLEOTIDE SEQUENCE</scope>
</reference>
<reference evidence="3" key="2">
    <citation type="journal article" date="2005" name="Nature">
        <title>The map-based sequence of the rice genome.</title>
        <authorList>
            <consortium name="International rice genome sequencing project (IRGSP)"/>
            <person name="Matsumoto T."/>
            <person name="Wu J."/>
            <person name="Kanamori H."/>
            <person name="Katayose Y."/>
            <person name="Fujisawa M."/>
            <person name="Namiki N."/>
            <person name="Mizuno H."/>
            <person name="Yamamoto K."/>
            <person name="Antonio B.A."/>
            <person name="Baba T."/>
            <person name="Sakata K."/>
            <person name="Nagamura Y."/>
            <person name="Aoki H."/>
            <person name="Arikawa K."/>
            <person name="Arita K."/>
            <person name="Bito T."/>
            <person name="Chiden Y."/>
            <person name="Fujitsuka N."/>
            <person name="Fukunaka R."/>
            <person name="Hamada M."/>
            <person name="Harada C."/>
            <person name="Hayashi A."/>
            <person name="Hijishita S."/>
            <person name="Honda M."/>
            <person name="Hosokawa S."/>
            <person name="Ichikawa Y."/>
            <person name="Idonuma A."/>
            <person name="Iijima M."/>
            <person name="Ikeda M."/>
            <person name="Ikeno M."/>
            <person name="Ito K."/>
            <person name="Ito S."/>
            <person name="Ito T."/>
            <person name="Ito Y."/>
            <person name="Ito Y."/>
            <person name="Iwabuchi A."/>
            <person name="Kamiya K."/>
            <person name="Karasawa W."/>
            <person name="Kurita K."/>
            <person name="Katagiri S."/>
            <person name="Kikuta A."/>
            <person name="Kobayashi H."/>
            <person name="Kobayashi N."/>
            <person name="Machita K."/>
            <person name="Maehara T."/>
            <person name="Masukawa M."/>
            <person name="Mizubayashi T."/>
            <person name="Mukai Y."/>
            <person name="Nagasaki H."/>
            <person name="Nagata Y."/>
            <person name="Naito S."/>
            <person name="Nakashima M."/>
            <person name="Nakama Y."/>
            <person name="Nakamichi Y."/>
            <person name="Nakamura M."/>
            <person name="Meguro A."/>
            <person name="Negishi M."/>
            <person name="Ohta I."/>
            <person name="Ohta T."/>
            <person name="Okamoto M."/>
            <person name="Ono N."/>
            <person name="Saji S."/>
            <person name="Sakaguchi M."/>
            <person name="Sakai K."/>
            <person name="Shibata M."/>
            <person name="Shimokawa T."/>
            <person name="Song J."/>
            <person name="Takazaki Y."/>
            <person name="Terasawa K."/>
            <person name="Tsugane M."/>
            <person name="Tsuji K."/>
            <person name="Ueda S."/>
            <person name="Waki K."/>
            <person name="Yamagata H."/>
            <person name="Yamamoto M."/>
            <person name="Yamamoto S."/>
            <person name="Yamane H."/>
            <person name="Yoshiki S."/>
            <person name="Yoshihara R."/>
            <person name="Yukawa K."/>
            <person name="Zhong H."/>
            <person name="Yano M."/>
            <person name="Yuan Q."/>
            <person name="Ouyang S."/>
            <person name="Liu J."/>
            <person name="Jones K.M."/>
            <person name="Gansberger K."/>
            <person name="Moffat K."/>
            <person name="Hill J."/>
            <person name="Bera J."/>
            <person name="Fadrosh D."/>
            <person name="Jin S."/>
            <person name="Johri S."/>
            <person name="Kim M."/>
            <person name="Overton L."/>
            <person name="Reardon M."/>
            <person name="Tsitrin T."/>
            <person name="Vuong H."/>
            <person name="Weaver B."/>
            <person name="Ciecko A."/>
            <person name="Tallon L."/>
            <person name="Jackson J."/>
            <person name="Pai G."/>
            <person name="Aken S.V."/>
            <person name="Utterback T."/>
            <person name="Reidmuller S."/>
            <person name="Feldblyum T."/>
            <person name="Hsiao J."/>
            <person name="Zismann V."/>
            <person name="Iobst S."/>
            <person name="de Vazeille A.R."/>
            <person name="Buell C.R."/>
            <person name="Ying K."/>
            <person name="Li Y."/>
            <person name="Lu T."/>
            <person name="Huang Y."/>
            <person name="Zhao Q."/>
            <person name="Feng Q."/>
            <person name="Zhang L."/>
            <person name="Zhu J."/>
            <person name="Weng Q."/>
            <person name="Mu J."/>
            <person name="Lu Y."/>
            <person name="Fan D."/>
            <person name="Liu Y."/>
            <person name="Guan J."/>
            <person name="Zhang Y."/>
            <person name="Yu S."/>
            <person name="Liu X."/>
            <person name="Zhang Y."/>
            <person name="Hong G."/>
            <person name="Han B."/>
            <person name="Choisne N."/>
            <person name="Demange N."/>
            <person name="Orjeda G."/>
            <person name="Samain S."/>
            <person name="Cattolico L."/>
            <person name="Pelletier E."/>
            <person name="Couloux A."/>
            <person name="Segurens B."/>
            <person name="Wincker P."/>
            <person name="D'Hont A."/>
            <person name="Scarpelli C."/>
            <person name="Weissenbach J."/>
            <person name="Salanoubat M."/>
            <person name="Quetier F."/>
            <person name="Yu Y."/>
            <person name="Kim H.R."/>
            <person name="Rambo T."/>
            <person name="Currie J."/>
            <person name="Collura K."/>
            <person name="Luo M."/>
            <person name="Yang T."/>
            <person name="Ammiraju J.S.S."/>
            <person name="Engler F."/>
            <person name="Soderlund C."/>
            <person name="Wing R.A."/>
            <person name="Palmer L.E."/>
            <person name="de la Bastide M."/>
            <person name="Spiegel L."/>
            <person name="Nascimento L."/>
            <person name="Zutavern T."/>
            <person name="O'Shaughnessy A."/>
            <person name="Dike S."/>
            <person name="Dedhia N."/>
            <person name="Preston R."/>
            <person name="Balija V."/>
            <person name="McCombie W.R."/>
            <person name="Chow T."/>
            <person name="Chen H."/>
            <person name="Chung M."/>
            <person name="Chen C."/>
            <person name="Shaw J."/>
            <person name="Wu H."/>
            <person name="Hsiao K."/>
            <person name="Chao Y."/>
            <person name="Chu M."/>
            <person name="Cheng C."/>
            <person name="Hour A."/>
            <person name="Lee P."/>
            <person name="Lin S."/>
            <person name="Lin Y."/>
            <person name="Liou J."/>
            <person name="Liu S."/>
            <person name="Hsing Y."/>
            <person name="Raghuvanshi S."/>
            <person name="Mohanty A."/>
            <person name="Bharti A.K."/>
            <person name="Gaur A."/>
            <person name="Gupta V."/>
            <person name="Kumar D."/>
            <person name="Ravi V."/>
            <person name="Vij S."/>
            <person name="Kapur A."/>
            <person name="Khurana P."/>
            <person name="Khurana P."/>
            <person name="Khurana J.P."/>
            <person name="Tyagi A.K."/>
            <person name="Gaikwad K."/>
            <person name="Singh A."/>
            <person name="Dalal V."/>
            <person name="Srivastava S."/>
            <person name="Dixit A."/>
            <person name="Pal A.K."/>
            <person name="Ghazi I.A."/>
            <person name="Yadav M."/>
            <person name="Pandit A."/>
            <person name="Bhargava A."/>
            <person name="Sureshbabu K."/>
            <person name="Batra K."/>
            <person name="Sharma T.R."/>
            <person name="Mohapatra T."/>
            <person name="Singh N.K."/>
            <person name="Messing J."/>
            <person name="Nelson A.B."/>
            <person name="Fuks G."/>
            <person name="Kavchok S."/>
            <person name="Keizer G."/>
            <person name="Linton E."/>
            <person name="Llaca V."/>
            <person name="Song R."/>
            <person name="Tanyolac B."/>
            <person name="Young S."/>
            <person name="Ho-Il K."/>
            <person name="Hahn J.H."/>
            <person name="Sangsakoo G."/>
            <person name="Vanavichit A."/>
            <person name="de Mattos Luiz.A.T."/>
            <person name="Zimmer P.D."/>
            <person name="Malone G."/>
            <person name="Dellagostin O."/>
            <person name="de Oliveira A.C."/>
            <person name="Bevan M."/>
            <person name="Bancroft I."/>
            <person name="Minx P."/>
            <person name="Cordum H."/>
            <person name="Wilson R."/>
            <person name="Cheng Z."/>
            <person name="Jin W."/>
            <person name="Jiang J."/>
            <person name="Leong S.A."/>
            <person name="Iwama H."/>
            <person name="Gojobori T."/>
            <person name="Itoh T."/>
            <person name="Niimura Y."/>
            <person name="Fujii Y."/>
            <person name="Habara T."/>
            <person name="Sakai H."/>
            <person name="Sato Y."/>
            <person name="Wilson G."/>
            <person name="Kumar K."/>
            <person name="McCouch S."/>
            <person name="Juretic N."/>
            <person name="Hoen D."/>
            <person name="Wright S."/>
            <person name="Bruskiewich R."/>
            <person name="Bureau T."/>
            <person name="Miyao A."/>
            <person name="Hirochika H."/>
            <person name="Nishikawa T."/>
            <person name="Kadowaki K."/>
            <person name="Sugiura M."/>
            <person name="Burr B."/>
            <person name="Sasaki T."/>
        </authorList>
    </citation>
    <scope>NUCLEOTIDE SEQUENCE [LARGE SCALE GENOMIC DNA]</scope>
    <source>
        <strain evidence="3">cv. Nipponbare</strain>
    </source>
</reference>
<dbReference type="EMBL" id="AL663012">
    <property type="protein sequence ID" value="CAD40140.2"/>
    <property type="molecule type" value="Genomic_DNA"/>
</dbReference>